<proteinExistence type="predicted"/>
<dbReference type="RefSeq" id="WP_243365562.1">
    <property type="nucleotide sequence ID" value="NZ_CP094348.1"/>
</dbReference>
<dbReference type="Pfam" id="PF11188">
    <property type="entry name" value="DUF2975"/>
    <property type="match status" value="1"/>
</dbReference>
<evidence type="ECO:0000256" key="1">
    <source>
        <dbReference type="SAM" id="Phobius"/>
    </source>
</evidence>
<sequence length="212" mass="23958">MNENSVSRFKVLLKVMDIIYLIGVVLSGIGTLALVGLTIFINSVSEGTLNKFLQADHSKVMMSIGGLNYEFTKSFISEHLAVNKGLLISVLIIAILNAVLFLLMMWYARKLIHKLSKNEVFSNNNGKFIETIAILFLFAGHTYKLMVSMLSMFIDKSLNLSHYLSEADVIRKVSYNLISLDWNIILIAITIWFIGRAFRYGAYLQNEYDATV</sequence>
<gene>
    <name evidence="2" type="ORF">MRZ06_09390</name>
</gene>
<feature type="transmembrane region" description="Helical" evidence="1">
    <location>
        <begin position="128"/>
        <end position="154"/>
    </location>
</feature>
<dbReference type="EMBL" id="CP094348">
    <property type="protein sequence ID" value="UOB20201.1"/>
    <property type="molecule type" value="Genomic_DNA"/>
</dbReference>
<keyword evidence="1" id="KW-0812">Transmembrane</keyword>
<evidence type="ECO:0000313" key="2">
    <source>
        <dbReference type="EMBL" id="UOB20201.1"/>
    </source>
</evidence>
<feature type="transmembrane region" description="Helical" evidence="1">
    <location>
        <begin position="86"/>
        <end position="107"/>
    </location>
</feature>
<protein>
    <submittedName>
        <fullName evidence="2">DUF2975 domain-containing protein</fullName>
    </submittedName>
</protein>
<name>A0ABY3ZWF2_9STAP</name>
<feature type="transmembrane region" description="Helical" evidence="1">
    <location>
        <begin position="174"/>
        <end position="195"/>
    </location>
</feature>
<keyword evidence="3" id="KW-1185">Reference proteome</keyword>
<feature type="transmembrane region" description="Helical" evidence="1">
    <location>
        <begin position="18"/>
        <end position="41"/>
    </location>
</feature>
<evidence type="ECO:0000313" key="3">
    <source>
        <dbReference type="Proteomes" id="UP000830343"/>
    </source>
</evidence>
<keyword evidence="1" id="KW-1133">Transmembrane helix</keyword>
<accession>A0ABY3ZWF2</accession>
<dbReference type="InterPro" id="IPR021354">
    <property type="entry name" value="DUF2975"/>
</dbReference>
<dbReference type="Proteomes" id="UP000830343">
    <property type="component" value="Chromosome"/>
</dbReference>
<organism evidence="2 3">
    <name type="scientific">Macrococcus armenti</name>
    <dbReference type="NCBI Taxonomy" id="2875764"/>
    <lineage>
        <taxon>Bacteria</taxon>
        <taxon>Bacillati</taxon>
        <taxon>Bacillota</taxon>
        <taxon>Bacilli</taxon>
        <taxon>Bacillales</taxon>
        <taxon>Staphylococcaceae</taxon>
        <taxon>Macrococcus</taxon>
    </lineage>
</organism>
<reference evidence="2" key="2">
    <citation type="submission" date="2022-04" db="EMBL/GenBank/DDBJ databases">
        <title>Antimicrobial genetic elements in methicillin-resistant Macrococcus armenti.</title>
        <authorList>
            <person name="Keller J.E."/>
            <person name="Schwendener S."/>
            <person name="Pantucek R."/>
            <person name="Perreten V."/>
        </authorList>
    </citation>
    <scope>NUCLEOTIDE SEQUENCE</scope>
    <source>
        <strain evidence="2">CCM 2609</strain>
    </source>
</reference>
<keyword evidence="1" id="KW-0472">Membrane</keyword>
<reference evidence="2" key="1">
    <citation type="submission" date="2022-03" db="EMBL/GenBank/DDBJ databases">
        <authorList>
            <person name="Vrbovska V."/>
            <person name="Kovarovic V."/>
            <person name="Botka T."/>
            <person name="Pantucek R."/>
        </authorList>
    </citation>
    <scope>NUCLEOTIDE SEQUENCE</scope>
    <source>
        <strain evidence="2">CCM 2609</strain>
    </source>
</reference>